<evidence type="ECO:0000256" key="1">
    <source>
        <dbReference type="ARBA" id="ARBA00022723"/>
    </source>
</evidence>
<evidence type="ECO:0000256" key="2">
    <source>
        <dbReference type="ARBA" id="ARBA00022771"/>
    </source>
</evidence>
<protein>
    <recommendedName>
        <fullName evidence="7">THAP-type domain-containing protein</fullName>
    </recommendedName>
</protein>
<comment type="caution">
    <text evidence="8">The sequence shown here is derived from an EMBL/GenBank/DDBJ whole genome shotgun (WGS) entry which is preliminary data.</text>
</comment>
<name>A0AAV0VHB3_9HEMI</name>
<dbReference type="InterPro" id="IPR006612">
    <property type="entry name" value="THAP_Znf"/>
</dbReference>
<dbReference type="PANTHER" id="PTHR46600">
    <property type="entry name" value="THAP DOMAIN-CONTAINING"/>
    <property type="match status" value="1"/>
</dbReference>
<dbReference type="PANTHER" id="PTHR46600:SF11">
    <property type="entry name" value="THAP DOMAIN-CONTAINING PROTEIN 10"/>
    <property type="match status" value="1"/>
</dbReference>
<keyword evidence="6" id="KW-0175">Coiled coil</keyword>
<dbReference type="SMART" id="SM00980">
    <property type="entry name" value="THAP"/>
    <property type="match status" value="1"/>
</dbReference>
<dbReference type="GO" id="GO:0043565">
    <property type="term" value="F:sequence-specific DNA binding"/>
    <property type="evidence" value="ECO:0007669"/>
    <property type="project" value="InterPro"/>
</dbReference>
<evidence type="ECO:0000256" key="6">
    <source>
        <dbReference type="SAM" id="Coils"/>
    </source>
</evidence>
<dbReference type="Proteomes" id="UP001160148">
    <property type="component" value="Unassembled WGS sequence"/>
</dbReference>
<evidence type="ECO:0000256" key="3">
    <source>
        <dbReference type="ARBA" id="ARBA00022833"/>
    </source>
</evidence>
<keyword evidence="9" id="KW-1185">Reference proteome</keyword>
<evidence type="ECO:0000313" key="8">
    <source>
        <dbReference type="EMBL" id="CAI6342637.1"/>
    </source>
</evidence>
<proteinExistence type="predicted"/>
<feature type="coiled-coil region" evidence="6">
    <location>
        <begin position="156"/>
        <end position="190"/>
    </location>
</feature>
<dbReference type="InterPro" id="IPR026516">
    <property type="entry name" value="THAP1/10"/>
</dbReference>
<keyword evidence="4 5" id="KW-0238">DNA-binding</keyword>
<organism evidence="8 9">
    <name type="scientific">Macrosiphum euphorbiae</name>
    <name type="common">potato aphid</name>
    <dbReference type="NCBI Taxonomy" id="13131"/>
    <lineage>
        <taxon>Eukaryota</taxon>
        <taxon>Metazoa</taxon>
        <taxon>Ecdysozoa</taxon>
        <taxon>Arthropoda</taxon>
        <taxon>Hexapoda</taxon>
        <taxon>Insecta</taxon>
        <taxon>Pterygota</taxon>
        <taxon>Neoptera</taxon>
        <taxon>Paraneoptera</taxon>
        <taxon>Hemiptera</taxon>
        <taxon>Sternorrhyncha</taxon>
        <taxon>Aphidomorpha</taxon>
        <taxon>Aphidoidea</taxon>
        <taxon>Aphididae</taxon>
        <taxon>Macrosiphini</taxon>
        <taxon>Macrosiphum</taxon>
    </lineage>
</organism>
<dbReference type="SMART" id="SM00692">
    <property type="entry name" value="DM3"/>
    <property type="match status" value="1"/>
</dbReference>
<dbReference type="SUPFAM" id="SSF57716">
    <property type="entry name" value="Glucocorticoid receptor-like (DNA-binding domain)"/>
    <property type="match status" value="1"/>
</dbReference>
<dbReference type="AlphaFoldDB" id="A0AAV0VHB3"/>
<evidence type="ECO:0000313" key="9">
    <source>
        <dbReference type="Proteomes" id="UP001160148"/>
    </source>
</evidence>
<keyword evidence="3" id="KW-0862">Zinc</keyword>
<dbReference type="GO" id="GO:0008270">
    <property type="term" value="F:zinc ion binding"/>
    <property type="evidence" value="ECO:0007669"/>
    <property type="project" value="UniProtKB-KW"/>
</dbReference>
<sequence>MVNLCIVKECNNSSALTKKKCIMFKSPKDELRRKNWLINCGRQDLLEKSTVRRFVCSDHFEDKMYSNPDRTVLLPTAVPTDFSLIFKEHVCSNCVDTSISDPLLFNNSVATRTPTKQNESISISCSLSPSSSYSADCSISSSTQTTQILSLHTPRKKKYISELQEIKDKYKQLEQKMNALSEEVAMKNSANAIDVTSVELFNRVVEAHLPPNLCMVLKQYVEMGKRKPQGYRYSSQIKRLALESIES</sequence>
<accession>A0AAV0VHB3</accession>
<dbReference type="Pfam" id="PF05485">
    <property type="entry name" value="THAP"/>
    <property type="match status" value="1"/>
</dbReference>
<reference evidence="8 9" key="1">
    <citation type="submission" date="2023-01" db="EMBL/GenBank/DDBJ databases">
        <authorList>
            <person name="Whitehead M."/>
        </authorList>
    </citation>
    <scope>NUCLEOTIDE SEQUENCE [LARGE SCALE GENOMIC DNA]</scope>
</reference>
<feature type="domain" description="THAP-type" evidence="7">
    <location>
        <begin position="1"/>
        <end position="82"/>
    </location>
</feature>
<gene>
    <name evidence="8" type="ORF">MEUPH1_LOCUS6</name>
</gene>
<dbReference type="PROSITE" id="PS50950">
    <property type="entry name" value="ZF_THAP"/>
    <property type="match status" value="1"/>
</dbReference>
<evidence type="ECO:0000256" key="4">
    <source>
        <dbReference type="ARBA" id="ARBA00023125"/>
    </source>
</evidence>
<keyword evidence="1" id="KW-0479">Metal-binding</keyword>
<dbReference type="EMBL" id="CARXXK010000001">
    <property type="protein sequence ID" value="CAI6342637.1"/>
    <property type="molecule type" value="Genomic_DNA"/>
</dbReference>
<evidence type="ECO:0000259" key="7">
    <source>
        <dbReference type="PROSITE" id="PS50950"/>
    </source>
</evidence>
<evidence type="ECO:0000256" key="5">
    <source>
        <dbReference type="PROSITE-ProRule" id="PRU00309"/>
    </source>
</evidence>
<keyword evidence="2 5" id="KW-0863">Zinc-finger</keyword>